<name>A0A8J6AS47_9EUKA</name>
<evidence type="ECO:0000256" key="1">
    <source>
        <dbReference type="SAM" id="Coils"/>
    </source>
</evidence>
<dbReference type="EMBL" id="JAHDYR010000066">
    <property type="protein sequence ID" value="KAG9390105.1"/>
    <property type="molecule type" value="Genomic_DNA"/>
</dbReference>
<reference evidence="3" key="1">
    <citation type="submission" date="2021-05" db="EMBL/GenBank/DDBJ databases">
        <title>A free-living protist that lacks canonical eukaryotic 1 DNA replication and segregation systems.</title>
        <authorList>
            <person name="Salas-Leiva D.E."/>
            <person name="Tromer E.C."/>
            <person name="Curtis B.A."/>
            <person name="Jerlstrom-Hultqvist J."/>
            <person name="Kolisko M."/>
            <person name="Yi Z."/>
            <person name="Salas-Leiva J.S."/>
            <person name="Gallot-Lavallee L."/>
            <person name="Kops G.J.P.L."/>
            <person name="Archibald J.M."/>
            <person name="Simpson A.G.B."/>
            <person name="Roger A.J."/>
        </authorList>
    </citation>
    <scope>NUCLEOTIDE SEQUENCE</scope>
    <source>
        <strain evidence="3">BICM</strain>
    </source>
</reference>
<sequence length="591" mass="65483">MELGASPESTAEFDRRVATLDKLQKARDILSVAKATQLQMEPPSPRTVGTEELVFDQLSGNEAMEIKKLRHQLSALQQRFESQVRTTNVLQVQISDERKKNQVANETINEYKDRLAHLDIETRSLREELEDATISVERRIARETRPLQDAVAELKASLADRNDQVMMLTQQTESRLSRVKTTSDKELLEMQGAYHSLRREYDSLKGINKELRTQADRLRREKEADVDAQAVLGLRVELTAAQGQLEDYQEMAKRLVELEAENTSLQADVDVLSSEIGDKQAELDLVVAMLESDTKALHERGETLSSPTEEVSDLLARLDSKQGELSAMADKVEAADAARRRAELRLALLRESQTAEEVERLKSELSAANETIAVQLEEMGRLLHSGPMRAPATDAQGGAAPETAVDGGSEAEEGDAFIADLKAEIAHLKKVIEDQNLGDAEATEEAIAQKEEAMEELKAAYEEIKVLENKIDAGSGGLLTQLKNAMTELDEAERARRLEQHRAAEQNAELYAQLESTRKALAARSADTESDLLKKARDEKIMLEGALNSVACSAREHLDVLMSDVDCQANILGNIGAMVREVLAEVQGLRE</sequence>
<feature type="coiled-coil region" evidence="1">
    <location>
        <begin position="332"/>
        <end position="378"/>
    </location>
</feature>
<evidence type="ECO:0000313" key="4">
    <source>
        <dbReference type="Proteomes" id="UP000717585"/>
    </source>
</evidence>
<gene>
    <name evidence="3" type="ORF">J8273_8142</name>
</gene>
<organism evidence="3 4">
    <name type="scientific">Carpediemonas membranifera</name>
    <dbReference type="NCBI Taxonomy" id="201153"/>
    <lineage>
        <taxon>Eukaryota</taxon>
        <taxon>Metamonada</taxon>
        <taxon>Carpediemonas-like organisms</taxon>
        <taxon>Carpediemonas</taxon>
    </lineage>
</organism>
<comment type="caution">
    <text evidence="3">The sequence shown here is derived from an EMBL/GenBank/DDBJ whole genome shotgun (WGS) entry which is preliminary data.</text>
</comment>
<dbReference type="Proteomes" id="UP000717585">
    <property type="component" value="Unassembled WGS sequence"/>
</dbReference>
<feature type="coiled-coil region" evidence="1">
    <location>
        <begin position="194"/>
        <end position="275"/>
    </location>
</feature>
<feature type="coiled-coil region" evidence="1">
    <location>
        <begin position="440"/>
        <end position="509"/>
    </location>
</feature>
<protein>
    <submittedName>
        <fullName evidence="3">Uncharacterized protein</fullName>
    </submittedName>
</protein>
<evidence type="ECO:0000256" key="2">
    <source>
        <dbReference type="SAM" id="MobiDB-lite"/>
    </source>
</evidence>
<keyword evidence="4" id="KW-1185">Reference proteome</keyword>
<feature type="region of interest" description="Disordered" evidence="2">
    <location>
        <begin position="387"/>
        <end position="410"/>
    </location>
</feature>
<accession>A0A8J6AS47</accession>
<dbReference type="Gene3D" id="1.10.287.1490">
    <property type="match status" value="1"/>
</dbReference>
<feature type="coiled-coil region" evidence="1">
    <location>
        <begin position="66"/>
        <end position="128"/>
    </location>
</feature>
<proteinExistence type="predicted"/>
<evidence type="ECO:0000313" key="3">
    <source>
        <dbReference type="EMBL" id="KAG9390105.1"/>
    </source>
</evidence>
<keyword evidence="1" id="KW-0175">Coiled coil</keyword>
<dbReference type="AlphaFoldDB" id="A0A8J6AS47"/>